<sequence length="92" mass="10386">MAQTIRRNLMLREFDIKETPAGKQTVFSIKFIKANGELVFMPFAVACGLRQNMSENRLRGVLPIDRNGDSIGHPTPVNIDAIVEWNNMKVTL</sequence>
<name>A0A9X3F4D1_9BACT</name>
<dbReference type="RefSeq" id="WP_343332494.1">
    <property type="nucleotide sequence ID" value="NZ_JAPOHD010000013.1"/>
</dbReference>
<organism evidence="1 2">
    <name type="scientific">Draconibacterium aestuarii</name>
    <dbReference type="NCBI Taxonomy" id="2998507"/>
    <lineage>
        <taxon>Bacteria</taxon>
        <taxon>Pseudomonadati</taxon>
        <taxon>Bacteroidota</taxon>
        <taxon>Bacteroidia</taxon>
        <taxon>Marinilabiliales</taxon>
        <taxon>Prolixibacteraceae</taxon>
        <taxon>Draconibacterium</taxon>
    </lineage>
</organism>
<comment type="caution">
    <text evidence="1">The sequence shown here is derived from an EMBL/GenBank/DDBJ whole genome shotgun (WGS) entry which is preliminary data.</text>
</comment>
<dbReference type="EMBL" id="JAPOHD010000013">
    <property type="protein sequence ID" value="MCY1720160.1"/>
    <property type="molecule type" value="Genomic_DNA"/>
</dbReference>
<proteinExistence type="predicted"/>
<accession>A0A9X3F4D1</accession>
<keyword evidence="2" id="KW-1185">Reference proteome</keyword>
<evidence type="ECO:0000313" key="2">
    <source>
        <dbReference type="Proteomes" id="UP001145087"/>
    </source>
</evidence>
<dbReference type="AlphaFoldDB" id="A0A9X3F4D1"/>
<protein>
    <submittedName>
        <fullName evidence="1">Uncharacterized protein</fullName>
    </submittedName>
</protein>
<reference evidence="1" key="1">
    <citation type="submission" date="2022-11" db="EMBL/GenBank/DDBJ databases">
        <title>Marilongibacter aestuarii gen. nov., sp. nov., isolated from tidal flat sediment.</title>
        <authorList>
            <person name="Jiayan W."/>
        </authorList>
    </citation>
    <scope>NUCLEOTIDE SEQUENCE</scope>
    <source>
        <strain evidence="1">Z1-6</strain>
    </source>
</reference>
<gene>
    <name evidence="1" type="ORF">OU798_07390</name>
</gene>
<dbReference type="Proteomes" id="UP001145087">
    <property type="component" value="Unassembled WGS sequence"/>
</dbReference>
<evidence type="ECO:0000313" key="1">
    <source>
        <dbReference type="EMBL" id="MCY1720160.1"/>
    </source>
</evidence>